<evidence type="ECO:0000313" key="2">
    <source>
        <dbReference type="Proteomes" id="UP000015442"/>
    </source>
</evidence>
<dbReference type="AlphaFoldDB" id="T0FL82"/>
<proteinExistence type="predicted"/>
<dbReference type="EMBL" id="AKWY02000031">
    <property type="protein sequence ID" value="EQA70325.1"/>
    <property type="molecule type" value="Genomic_DNA"/>
</dbReference>
<organism evidence="1 2">
    <name type="scientific">Leptospira noguchii serovar Panama str. CZ214</name>
    <dbReference type="NCBI Taxonomy" id="1001595"/>
    <lineage>
        <taxon>Bacteria</taxon>
        <taxon>Pseudomonadati</taxon>
        <taxon>Spirochaetota</taxon>
        <taxon>Spirochaetia</taxon>
        <taxon>Leptospirales</taxon>
        <taxon>Leptospiraceae</taxon>
        <taxon>Leptospira</taxon>
    </lineage>
</organism>
<evidence type="ECO:0000313" key="1">
    <source>
        <dbReference type="EMBL" id="EQA70325.1"/>
    </source>
</evidence>
<gene>
    <name evidence="1" type="ORF">LEP1GSC059_0569</name>
</gene>
<name>T0FL82_9LEPT</name>
<comment type="caution">
    <text evidence="1">The sequence shown here is derived from an EMBL/GenBank/DDBJ whole genome shotgun (WGS) entry which is preliminary data.</text>
</comment>
<sequence>MKYYQKLPLFAYFLSTCNFLNRSFFSKISYNKIERKFSLIL</sequence>
<accession>T0FL82</accession>
<protein>
    <submittedName>
        <fullName evidence="1">Uncharacterized protein</fullName>
    </submittedName>
</protein>
<dbReference type="Proteomes" id="UP000015442">
    <property type="component" value="Unassembled WGS sequence"/>
</dbReference>
<reference evidence="1 2" key="1">
    <citation type="submission" date="2013-05" db="EMBL/GenBank/DDBJ databases">
        <authorList>
            <person name="Harkins D.M."/>
            <person name="Durkin A.S."/>
            <person name="Brinkac L.M."/>
            <person name="Haft D.H."/>
            <person name="Selengut J.D."/>
            <person name="Sanka R."/>
            <person name="DePew J."/>
            <person name="Purushe J."/>
            <person name="Hartskeerl R.A."/>
            <person name="Ahmed A."/>
            <person name="van der Linden H."/>
            <person name="Goris M.G.A."/>
            <person name="Vinetz J.M."/>
            <person name="Sutton G.G."/>
            <person name="Nierman W.C."/>
            <person name="Fouts D.E."/>
        </authorList>
    </citation>
    <scope>NUCLEOTIDE SEQUENCE [LARGE SCALE GENOMIC DNA]</scope>
    <source>
        <strain evidence="1 2">CZ214</strain>
    </source>
</reference>